<proteinExistence type="predicted"/>
<dbReference type="Gene3D" id="3.30.530.20">
    <property type="match status" value="1"/>
</dbReference>
<reference evidence="3 4" key="1">
    <citation type="submission" date="2018-08" db="EMBL/GenBank/DDBJ databases">
        <title>Aphanomyces genome sequencing and annotation.</title>
        <authorList>
            <person name="Minardi D."/>
            <person name="Oidtmann B."/>
            <person name="Van Der Giezen M."/>
            <person name="Studholme D.J."/>
        </authorList>
    </citation>
    <scope>NUCLEOTIDE SEQUENCE [LARGE SCALE GENOMIC DNA]</scope>
    <source>
        <strain evidence="3 4">NJM0002</strain>
    </source>
</reference>
<feature type="region of interest" description="Disordered" evidence="1">
    <location>
        <begin position="316"/>
        <end position="340"/>
    </location>
</feature>
<sequence>MQRRRLAHPLPTDFFKCPNLTQSETDALIQTGVGALKHLVLHARLDDSSPYMWKLERATQDLQVYVGSDLSKAKSDVVFMSVTELHATLDEAAALLECDTNESYRTFMQRYNKDVIDCAMLTTLAPRTPEYPRNYIGLKWFVQGAPTPYRNRDFCVLEVRVLTWCFFNLCRGWARVLHSVDVDWVPSLYNAMGIVRAVFQACGTVFLETNRPGVLKAAQIYHVDLKGNFPKWILRLGIKQRARTLADMDAYFRAQRMTRMTILPQPDEMTSHPHGHKPPQDLLDVGLSLDRAAPLSTSWVCDGCRVALSRRRTQFHEHGGAQSNGYAHPESSPWLRSPTTECDEERYDGEWYEPIALHDDSDDDAKRPHADPVYVLGDNISIVCSENDSNCIKL</sequence>
<dbReference type="InterPro" id="IPR052727">
    <property type="entry name" value="Rab4/Rab5_effector"/>
</dbReference>
<evidence type="ECO:0000313" key="3">
    <source>
        <dbReference type="EMBL" id="RHY19267.1"/>
    </source>
</evidence>
<dbReference type="Proteomes" id="UP000285060">
    <property type="component" value="Unassembled WGS sequence"/>
</dbReference>
<evidence type="ECO:0000256" key="1">
    <source>
        <dbReference type="SAM" id="MobiDB-lite"/>
    </source>
</evidence>
<protein>
    <recommendedName>
        <fullName evidence="2">START domain-containing protein</fullName>
    </recommendedName>
</protein>
<feature type="domain" description="START" evidence="2">
    <location>
        <begin position="74"/>
        <end position="241"/>
    </location>
</feature>
<dbReference type="GO" id="GO:0008289">
    <property type="term" value="F:lipid binding"/>
    <property type="evidence" value="ECO:0007669"/>
    <property type="project" value="InterPro"/>
</dbReference>
<comment type="caution">
    <text evidence="3">The sequence shown here is derived from an EMBL/GenBank/DDBJ whole genome shotgun (WGS) entry which is preliminary data.</text>
</comment>
<dbReference type="InterPro" id="IPR023393">
    <property type="entry name" value="START-like_dom_sf"/>
</dbReference>
<dbReference type="VEuPathDB" id="FungiDB:H310_01770"/>
<dbReference type="InterPro" id="IPR002913">
    <property type="entry name" value="START_lipid-bd_dom"/>
</dbReference>
<dbReference type="EMBL" id="QUSY01002966">
    <property type="protein sequence ID" value="RHY19267.1"/>
    <property type="molecule type" value="Genomic_DNA"/>
</dbReference>
<evidence type="ECO:0000313" key="4">
    <source>
        <dbReference type="Proteomes" id="UP000285060"/>
    </source>
</evidence>
<dbReference type="AlphaFoldDB" id="A0A3R6VE48"/>
<keyword evidence="4" id="KW-1185">Reference proteome</keyword>
<dbReference type="PANTHER" id="PTHR13510:SF44">
    <property type="entry name" value="RABENOSYN-5"/>
    <property type="match status" value="1"/>
</dbReference>
<dbReference type="SUPFAM" id="SSF55961">
    <property type="entry name" value="Bet v1-like"/>
    <property type="match status" value="1"/>
</dbReference>
<name>A0A3R6VE48_9STRA</name>
<dbReference type="PANTHER" id="PTHR13510">
    <property type="entry name" value="FYVE-FINGER-CONTAINING RAB5 EFFECTOR PROTEIN RABENOSYN-5-RELATED"/>
    <property type="match status" value="1"/>
</dbReference>
<gene>
    <name evidence="3" type="ORF">DYB32_010255</name>
</gene>
<evidence type="ECO:0000259" key="2">
    <source>
        <dbReference type="Pfam" id="PF01852"/>
    </source>
</evidence>
<organism evidence="3 4">
    <name type="scientific">Aphanomyces invadans</name>
    <dbReference type="NCBI Taxonomy" id="157072"/>
    <lineage>
        <taxon>Eukaryota</taxon>
        <taxon>Sar</taxon>
        <taxon>Stramenopiles</taxon>
        <taxon>Oomycota</taxon>
        <taxon>Saprolegniomycetes</taxon>
        <taxon>Saprolegniales</taxon>
        <taxon>Verrucalvaceae</taxon>
        <taxon>Aphanomyces</taxon>
    </lineage>
</organism>
<accession>A0A3R6VE48</accession>
<dbReference type="Pfam" id="PF01852">
    <property type="entry name" value="START"/>
    <property type="match status" value="1"/>
</dbReference>